<dbReference type="Proteomes" id="UP000065807">
    <property type="component" value="Chromosome"/>
</dbReference>
<dbReference type="RefSeq" id="WP_144440504.1">
    <property type="nucleotide sequence ID" value="NZ_AP014924.1"/>
</dbReference>
<dbReference type="SUPFAM" id="SSF47598">
    <property type="entry name" value="Ribbon-helix-helix"/>
    <property type="match status" value="1"/>
</dbReference>
<gene>
    <name evidence="1" type="ORF">LIP_2894</name>
</gene>
<evidence type="ECO:0000313" key="2">
    <source>
        <dbReference type="Proteomes" id="UP000065807"/>
    </source>
</evidence>
<dbReference type="GO" id="GO:0006355">
    <property type="term" value="P:regulation of DNA-templated transcription"/>
    <property type="evidence" value="ECO:0007669"/>
    <property type="project" value="InterPro"/>
</dbReference>
<dbReference type="OrthoDB" id="1725213at2"/>
<name>A0A0K2SNL7_LIMPI</name>
<reference evidence="2" key="1">
    <citation type="submission" date="2015-07" db="EMBL/GenBank/DDBJ databases">
        <title>Complete genome sequence and phylogenetic analysis of Limnochorda pilosa.</title>
        <authorList>
            <person name="Watanabe M."/>
            <person name="Kojima H."/>
            <person name="Fukui M."/>
        </authorList>
    </citation>
    <scope>NUCLEOTIDE SEQUENCE [LARGE SCALE GENOMIC DNA]</scope>
    <source>
        <strain evidence="2">HC45</strain>
    </source>
</reference>
<proteinExistence type="predicted"/>
<dbReference type="EMBL" id="AP014924">
    <property type="protein sequence ID" value="BAS28723.1"/>
    <property type="molecule type" value="Genomic_DNA"/>
</dbReference>
<dbReference type="AlphaFoldDB" id="A0A0K2SNL7"/>
<organism evidence="1 2">
    <name type="scientific">Limnochorda pilosa</name>
    <dbReference type="NCBI Taxonomy" id="1555112"/>
    <lineage>
        <taxon>Bacteria</taxon>
        <taxon>Bacillati</taxon>
        <taxon>Bacillota</taxon>
        <taxon>Limnochordia</taxon>
        <taxon>Limnochordales</taxon>
        <taxon>Limnochordaceae</taxon>
        <taxon>Limnochorda</taxon>
    </lineage>
</organism>
<dbReference type="KEGG" id="lpil:LIP_2894"/>
<dbReference type="InterPro" id="IPR010985">
    <property type="entry name" value="Ribbon_hlx_hlx"/>
</dbReference>
<accession>A0A0K2SNL7</accession>
<protein>
    <submittedName>
        <fullName evidence="1">Uncharacterized protein</fullName>
    </submittedName>
</protein>
<sequence length="77" mass="8613">MRKKVATTLEAGLYARAKERARLEGRTFNALLEQALRNYLEAGTRARSVVRESAGVLRVPVEFVMEVVEADLYGEAD</sequence>
<evidence type="ECO:0000313" key="1">
    <source>
        <dbReference type="EMBL" id="BAS28723.1"/>
    </source>
</evidence>
<keyword evidence="2" id="KW-1185">Reference proteome</keyword>
<reference evidence="2" key="2">
    <citation type="journal article" date="2016" name="Int. J. Syst. Evol. Microbiol.">
        <title>Complete genome sequence and cell structure of Limnochorda pilosa, a Gram-negative spore-former within the phylum Firmicutes.</title>
        <authorList>
            <person name="Watanabe M."/>
            <person name="Kojima H."/>
            <person name="Fukui M."/>
        </authorList>
    </citation>
    <scope>NUCLEOTIDE SEQUENCE [LARGE SCALE GENOMIC DNA]</scope>
    <source>
        <strain evidence="2">HC45</strain>
    </source>
</reference>